<protein>
    <recommendedName>
        <fullName evidence="3">IrrE N-terminal-like domain-containing protein</fullName>
    </recommendedName>
</protein>
<gene>
    <name evidence="1" type="ORF">JSQ98_09090</name>
</gene>
<organism evidence="1 2">
    <name type="scientific">Leucobacter manosquensis</name>
    <dbReference type="NCBI Taxonomy" id="2810611"/>
    <lineage>
        <taxon>Bacteria</taxon>
        <taxon>Bacillati</taxon>
        <taxon>Actinomycetota</taxon>
        <taxon>Actinomycetes</taxon>
        <taxon>Micrococcales</taxon>
        <taxon>Microbacteriaceae</taxon>
        <taxon>Leucobacter</taxon>
    </lineage>
</organism>
<keyword evidence="2" id="KW-1185">Reference proteome</keyword>
<accession>A0ABS5M5P8</accession>
<evidence type="ECO:0000313" key="1">
    <source>
        <dbReference type="EMBL" id="MBS3182343.1"/>
    </source>
</evidence>
<dbReference type="EMBL" id="JAFEVO010000001">
    <property type="protein sequence ID" value="MBS3182343.1"/>
    <property type="molecule type" value="Genomic_DNA"/>
</dbReference>
<dbReference type="RefSeq" id="WP_211649326.1">
    <property type="nucleotide sequence ID" value="NZ_JAFEVO010000001.1"/>
</dbReference>
<evidence type="ECO:0008006" key="3">
    <source>
        <dbReference type="Google" id="ProtNLM"/>
    </source>
</evidence>
<proteinExistence type="predicted"/>
<sequence>MNAQQKAERLVESLECPPGAGIADIRERVSQAHQKDVVLHPTSDSELRDITGLWVEMEHASHVFYRADDPEIYQAHSIFHEFGHIIADHTTCGVLEFIDNSAISSASLGGQIQRARARGFRYNDDEDLAEEIAYALSRVVIAGTKSNVRAVFE</sequence>
<reference evidence="1 2" key="1">
    <citation type="submission" date="2021-02" db="EMBL/GenBank/DDBJ databases">
        <title>Draft genome and description of Leucobacter sp nov strain Marseille-Q4368.</title>
        <authorList>
            <person name="Boxberger M."/>
            <person name="La Scola B."/>
        </authorList>
    </citation>
    <scope>NUCLEOTIDE SEQUENCE [LARGE SCALE GENOMIC DNA]</scope>
    <source>
        <strain evidence="1 2">Marseille-Q4368</strain>
    </source>
</reference>
<evidence type="ECO:0000313" key="2">
    <source>
        <dbReference type="Proteomes" id="UP000811492"/>
    </source>
</evidence>
<comment type="caution">
    <text evidence="1">The sequence shown here is derived from an EMBL/GenBank/DDBJ whole genome shotgun (WGS) entry which is preliminary data.</text>
</comment>
<name>A0ABS5M5P8_9MICO</name>
<dbReference type="Proteomes" id="UP000811492">
    <property type="component" value="Unassembled WGS sequence"/>
</dbReference>